<evidence type="ECO:0000313" key="13">
    <source>
        <dbReference type="EMBL" id="SVD87103.1"/>
    </source>
</evidence>
<dbReference type="CDD" id="cd24015">
    <property type="entry name" value="ASKHA_NBD_PanK-III"/>
    <property type="match status" value="1"/>
</dbReference>
<dbReference type="EMBL" id="UINC01178764">
    <property type="protein sequence ID" value="SVD87103.1"/>
    <property type="molecule type" value="Genomic_DNA"/>
</dbReference>
<dbReference type="PANTHER" id="PTHR34265:SF1">
    <property type="entry name" value="TYPE III PANTOTHENATE KINASE"/>
    <property type="match status" value="1"/>
</dbReference>
<proteinExistence type="inferred from homology"/>
<keyword evidence="8" id="KW-0067">ATP-binding</keyword>
<dbReference type="NCBIfam" id="TIGR00671">
    <property type="entry name" value="baf"/>
    <property type="match status" value="1"/>
</dbReference>
<evidence type="ECO:0000256" key="7">
    <source>
        <dbReference type="ARBA" id="ARBA00022777"/>
    </source>
</evidence>
<dbReference type="GO" id="GO:0004594">
    <property type="term" value="F:pantothenate kinase activity"/>
    <property type="evidence" value="ECO:0007669"/>
    <property type="project" value="InterPro"/>
</dbReference>
<keyword evidence="9" id="KW-0630">Potassium</keyword>
<gene>
    <name evidence="13" type="ORF">METZ01_LOCUS439957</name>
</gene>
<evidence type="ECO:0000256" key="10">
    <source>
        <dbReference type="ARBA" id="ARBA00022993"/>
    </source>
</evidence>
<dbReference type="Gene3D" id="3.30.420.40">
    <property type="match status" value="1"/>
</dbReference>
<dbReference type="GO" id="GO:0005524">
    <property type="term" value="F:ATP binding"/>
    <property type="evidence" value="ECO:0007669"/>
    <property type="project" value="UniProtKB-KW"/>
</dbReference>
<evidence type="ECO:0000256" key="12">
    <source>
        <dbReference type="ARBA" id="ARBA00040883"/>
    </source>
</evidence>
<dbReference type="GO" id="GO:0015937">
    <property type="term" value="P:coenzyme A biosynthetic process"/>
    <property type="evidence" value="ECO:0007669"/>
    <property type="project" value="UniProtKB-KW"/>
</dbReference>
<evidence type="ECO:0000256" key="2">
    <source>
        <dbReference type="ARBA" id="ARBA00004496"/>
    </source>
</evidence>
<dbReference type="Pfam" id="PF03309">
    <property type="entry name" value="Pan_kinase"/>
    <property type="match status" value="1"/>
</dbReference>
<accession>A0A382YV73</accession>
<evidence type="ECO:0000256" key="8">
    <source>
        <dbReference type="ARBA" id="ARBA00022840"/>
    </source>
</evidence>
<dbReference type="InterPro" id="IPR004619">
    <property type="entry name" value="Type_III_PanK"/>
</dbReference>
<sequence length="166" mass="18581">FEIKQLNINKLIKILVNRKQIGSDRICNAIGVNDKKNNYIIVDFGTATTFDVINKNKYLGGIIAPGVSLSLNTLISKASLIPSLKLKKIKNILGKNTISAVRSGFYWGYIGLVENIIDKISKQTKKKYKVILTGGYSHLFSKSIRQKIFIDKDITIKGLLKINKLL</sequence>
<dbReference type="InterPro" id="IPR043129">
    <property type="entry name" value="ATPase_NBD"/>
</dbReference>
<keyword evidence="6" id="KW-0547">Nucleotide-binding</keyword>
<reference evidence="13" key="1">
    <citation type="submission" date="2018-05" db="EMBL/GenBank/DDBJ databases">
        <authorList>
            <person name="Lanie J.A."/>
            <person name="Ng W.-L."/>
            <person name="Kazmierczak K.M."/>
            <person name="Andrzejewski T.M."/>
            <person name="Davidsen T.M."/>
            <person name="Wayne K.J."/>
            <person name="Tettelin H."/>
            <person name="Glass J.I."/>
            <person name="Rusch D."/>
            <person name="Podicherti R."/>
            <person name="Tsui H.-C.T."/>
            <person name="Winkler M.E."/>
        </authorList>
    </citation>
    <scope>NUCLEOTIDE SEQUENCE</scope>
</reference>
<comment type="similarity">
    <text evidence="11">Belongs to the type III pantothenate kinase family.</text>
</comment>
<dbReference type="SUPFAM" id="SSF53067">
    <property type="entry name" value="Actin-like ATPase domain"/>
    <property type="match status" value="1"/>
</dbReference>
<evidence type="ECO:0000256" key="5">
    <source>
        <dbReference type="ARBA" id="ARBA00022679"/>
    </source>
</evidence>
<dbReference type="PANTHER" id="PTHR34265">
    <property type="entry name" value="TYPE III PANTOTHENATE KINASE"/>
    <property type="match status" value="1"/>
</dbReference>
<organism evidence="13">
    <name type="scientific">marine metagenome</name>
    <dbReference type="NCBI Taxonomy" id="408172"/>
    <lineage>
        <taxon>unclassified sequences</taxon>
        <taxon>metagenomes</taxon>
        <taxon>ecological metagenomes</taxon>
    </lineage>
</organism>
<evidence type="ECO:0000256" key="6">
    <source>
        <dbReference type="ARBA" id="ARBA00022741"/>
    </source>
</evidence>
<keyword evidence="4" id="KW-0963">Cytoplasm</keyword>
<dbReference type="GO" id="GO:0005737">
    <property type="term" value="C:cytoplasm"/>
    <property type="evidence" value="ECO:0007669"/>
    <property type="project" value="UniProtKB-SubCell"/>
</dbReference>
<comment type="cofactor">
    <cofactor evidence="1">
        <name>K(+)</name>
        <dbReference type="ChEBI" id="CHEBI:29103"/>
    </cofactor>
</comment>
<keyword evidence="5" id="KW-0808">Transferase</keyword>
<dbReference type="AlphaFoldDB" id="A0A382YV73"/>
<evidence type="ECO:0000256" key="4">
    <source>
        <dbReference type="ARBA" id="ARBA00022490"/>
    </source>
</evidence>
<evidence type="ECO:0000256" key="9">
    <source>
        <dbReference type="ARBA" id="ARBA00022958"/>
    </source>
</evidence>
<name>A0A382YV73_9ZZZZ</name>
<protein>
    <recommendedName>
        <fullName evidence="12">Type III pantothenate kinase</fullName>
    </recommendedName>
</protein>
<comment type="subunit">
    <text evidence="3">Homodimer.</text>
</comment>
<evidence type="ECO:0000256" key="3">
    <source>
        <dbReference type="ARBA" id="ARBA00011738"/>
    </source>
</evidence>
<evidence type="ECO:0000256" key="11">
    <source>
        <dbReference type="ARBA" id="ARBA00038036"/>
    </source>
</evidence>
<evidence type="ECO:0000256" key="1">
    <source>
        <dbReference type="ARBA" id="ARBA00001958"/>
    </source>
</evidence>
<keyword evidence="7" id="KW-0418">Kinase</keyword>
<keyword evidence="10" id="KW-0173">Coenzyme A biosynthesis</keyword>
<feature type="non-terminal residue" evidence="13">
    <location>
        <position position="1"/>
    </location>
</feature>
<comment type="subcellular location">
    <subcellularLocation>
        <location evidence="2">Cytoplasm</location>
    </subcellularLocation>
</comment>